<protein>
    <submittedName>
        <fullName evidence="2">Uncharacterized protein</fullName>
    </submittedName>
</protein>
<dbReference type="EMBL" id="JRMB01000001">
    <property type="protein sequence ID" value="KGF64517.1"/>
    <property type="molecule type" value="Genomic_DNA"/>
</dbReference>
<feature type="compositionally biased region" description="Polar residues" evidence="1">
    <location>
        <begin position="36"/>
        <end position="48"/>
    </location>
</feature>
<proteinExistence type="predicted"/>
<reference evidence="2 3" key="1">
    <citation type="submission" date="2014-09" db="EMBL/GenBank/DDBJ databases">
        <title>Genome sequence of Pseudomonas lutea strain DSM 17257T.</title>
        <authorList>
            <person name="Kwak Y."/>
            <person name="Shin J.-H."/>
        </authorList>
    </citation>
    <scope>NUCLEOTIDE SEQUENCE [LARGE SCALE GENOMIC DNA]</scope>
    <source>
        <strain evidence="2 3">DSM 17257</strain>
    </source>
</reference>
<dbReference type="Proteomes" id="UP000029719">
    <property type="component" value="Unassembled WGS sequence"/>
</dbReference>
<evidence type="ECO:0000256" key="1">
    <source>
        <dbReference type="SAM" id="MobiDB-lite"/>
    </source>
</evidence>
<accession>A0A9X0JJ62</accession>
<sequence>MPGLGDEQRSISRLKDLLPFSTGGQDHGYAGPMSLHSISQTDSVQPTRQMDVGQQKICPSQGLAQPVPSVVARLCCHYLEAFHLQNFMYQTADEPVIFHD</sequence>
<evidence type="ECO:0000313" key="3">
    <source>
        <dbReference type="Proteomes" id="UP000029719"/>
    </source>
</evidence>
<dbReference type="AlphaFoldDB" id="A0A9X0JJ62"/>
<feature type="region of interest" description="Disordered" evidence="1">
    <location>
        <begin position="17"/>
        <end position="51"/>
    </location>
</feature>
<evidence type="ECO:0000313" key="2">
    <source>
        <dbReference type="EMBL" id="KGF64517.1"/>
    </source>
</evidence>
<gene>
    <name evidence="2" type="ORF">LT42_00575</name>
</gene>
<comment type="caution">
    <text evidence="2">The sequence shown here is derived from an EMBL/GenBank/DDBJ whole genome shotgun (WGS) entry which is preliminary data.</text>
</comment>
<name>A0A9X0JJ62_9PSED</name>
<organism evidence="2 3">
    <name type="scientific">Pseudomonas lutea</name>
    <dbReference type="NCBI Taxonomy" id="243924"/>
    <lineage>
        <taxon>Bacteria</taxon>
        <taxon>Pseudomonadati</taxon>
        <taxon>Pseudomonadota</taxon>
        <taxon>Gammaproteobacteria</taxon>
        <taxon>Pseudomonadales</taxon>
        <taxon>Pseudomonadaceae</taxon>
        <taxon>Pseudomonas</taxon>
    </lineage>
</organism>